<protein>
    <submittedName>
        <fullName evidence="2">Uncharacterized protein</fullName>
    </submittedName>
</protein>
<dbReference type="EMBL" id="CATNWA010006838">
    <property type="protein sequence ID" value="CAI9552913.1"/>
    <property type="molecule type" value="Genomic_DNA"/>
</dbReference>
<evidence type="ECO:0000313" key="3">
    <source>
        <dbReference type="Proteomes" id="UP001162483"/>
    </source>
</evidence>
<proteinExistence type="predicted"/>
<evidence type="ECO:0000313" key="2">
    <source>
        <dbReference type="EMBL" id="CAI9552913.1"/>
    </source>
</evidence>
<accession>A0ABN9BZ45</accession>
<organism evidence="2 3">
    <name type="scientific">Staurois parvus</name>
    <dbReference type="NCBI Taxonomy" id="386267"/>
    <lineage>
        <taxon>Eukaryota</taxon>
        <taxon>Metazoa</taxon>
        <taxon>Chordata</taxon>
        <taxon>Craniata</taxon>
        <taxon>Vertebrata</taxon>
        <taxon>Euteleostomi</taxon>
        <taxon>Amphibia</taxon>
        <taxon>Batrachia</taxon>
        <taxon>Anura</taxon>
        <taxon>Neobatrachia</taxon>
        <taxon>Ranoidea</taxon>
        <taxon>Ranidae</taxon>
        <taxon>Staurois</taxon>
    </lineage>
</organism>
<comment type="caution">
    <text evidence="2">The sequence shown here is derived from an EMBL/GenBank/DDBJ whole genome shotgun (WGS) entry which is preliminary data.</text>
</comment>
<gene>
    <name evidence="2" type="ORF">SPARVUS_LOCUS3959198</name>
</gene>
<evidence type="ECO:0000256" key="1">
    <source>
        <dbReference type="SAM" id="MobiDB-lite"/>
    </source>
</evidence>
<name>A0ABN9BZ45_9NEOB</name>
<reference evidence="2" key="1">
    <citation type="submission" date="2023-05" db="EMBL/GenBank/DDBJ databases">
        <authorList>
            <person name="Stuckert A."/>
        </authorList>
    </citation>
    <scope>NUCLEOTIDE SEQUENCE</scope>
</reference>
<feature type="region of interest" description="Disordered" evidence="1">
    <location>
        <begin position="44"/>
        <end position="84"/>
    </location>
</feature>
<sequence>SFTGHPVFLATASSVWAPSCDSRVLIEHGPVVFWELSHVLQDYGEGGGRTNSTSDCKGDHSGSGSGYLSISGTRSPKLPKAVNP</sequence>
<feature type="non-terminal residue" evidence="2">
    <location>
        <position position="1"/>
    </location>
</feature>
<dbReference type="Proteomes" id="UP001162483">
    <property type="component" value="Unassembled WGS sequence"/>
</dbReference>
<keyword evidence="3" id="KW-1185">Reference proteome</keyword>